<dbReference type="InterPro" id="IPR025254">
    <property type="entry name" value="CCDC113/CCDC96_CC"/>
</dbReference>
<dbReference type="Pfam" id="PF13870">
    <property type="entry name" value="CCDC113_CCDC96_CC"/>
    <property type="match status" value="1"/>
</dbReference>
<keyword evidence="4" id="KW-0966">Cell projection</keyword>
<evidence type="ECO:0000256" key="4">
    <source>
        <dbReference type="ARBA" id="ARBA00023273"/>
    </source>
</evidence>
<sequence length="322" mass="37112">MNIEEKVDSIISLNEYLLHENDLLEAFISRISAMKMPAEERIKVENALSRHGKTPVEHIEKHLICSFEAEKLRSDIESIKKQGTKTLTVFKSLKIVSQEQMAFQRRALNDFRRLLSQEGSTTITADKAITHLIESQKRQETDISKLELKIKAAETRLKTLKGQSRARHEGGEPIHVIDFDQLQIENQQLSDRIKERNRDLLELKKTSGNVTENLTKVKLSLQSLASEASWLRKEIAARTHAIQKGSTDMLTVKRQLSVAESQFKQFKRRELSGDGPEVIHYIRVKAEEGKYKRSVKEWERKLQIAKLCAKSKPRTIETEPYE</sequence>
<proteinExistence type="inferred from homology"/>
<feature type="coiled-coil region" evidence="7">
    <location>
        <begin position="136"/>
        <end position="206"/>
    </location>
</feature>
<evidence type="ECO:0000256" key="3">
    <source>
        <dbReference type="ARBA" id="ARBA00023054"/>
    </source>
</evidence>
<keyword evidence="2" id="KW-0970">Cilium biogenesis/degradation</keyword>
<dbReference type="PANTHER" id="PTHR15654">
    <property type="entry name" value="COILED-COIL DOMAIN-CONTAINING PROTEIN 113-RELATED"/>
    <property type="match status" value="1"/>
</dbReference>
<evidence type="ECO:0000256" key="1">
    <source>
        <dbReference type="ARBA" id="ARBA00004138"/>
    </source>
</evidence>
<comment type="subcellular location">
    <subcellularLocation>
        <location evidence="1">Cell projection</location>
        <location evidence="1">Cilium</location>
    </subcellularLocation>
</comment>
<dbReference type="Proteomes" id="UP001057375">
    <property type="component" value="Unassembled WGS sequence"/>
</dbReference>
<evidence type="ECO:0000256" key="7">
    <source>
        <dbReference type="SAM" id="Coils"/>
    </source>
</evidence>
<evidence type="ECO:0000256" key="2">
    <source>
        <dbReference type="ARBA" id="ARBA00022794"/>
    </source>
</evidence>
<dbReference type="InterPro" id="IPR051885">
    <property type="entry name" value="CC_CF"/>
</dbReference>
<name>A0ABQ5JV47_9EUKA</name>
<keyword evidence="3 7" id="KW-0175">Coiled coil</keyword>
<keyword evidence="10" id="KW-1185">Reference proteome</keyword>
<organism evidence="9 10">
    <name type="scientific">Aduncisulcus paluster</name>
    <dbReference type="NCBI Taxonomy" id="2918883"/>
    <lineage>
        <taxon>Eukaryota</taxon>
        <taxon>Metamonada</taxon>
        <taxon>Carpediemonas-like organisms</taxon>
        <taxon>Aduncisulcus</taxon>
    </lineage>
</organism>
<accession>A0ABQ5JV47</accession>
<gene>
    <name evidence="9" type="ORF">ADUPG1_010816</name>
</gene>
<evidence type="ECO:0000256" key="5">
    <source>
        <dbReference type="ARBA" id="ARBA00044506"/>
    </source>
</evidence>
<feature type="domain" description="CCDC113/CCDC96 coiled-coil" evidence="8">
    <location>
        <begin position="137"/>
        <end position="306"/>
    </location>
</feature>
<dbReference type="PANTHER" id="PTHR15654:SF2">
    <property type="entry name" value="COILED-COIL DOMAIN-CONTAINING PROTEIN 113"/>
    <property type="match status" value="1"/>
</dbReference>
<dbReference type="Gene3D" id="1.10.287.1490">
    <property type="match status" value="1"/>
</dbReference>
<comment type="caution">
    <text evidence="9">The sequence shown here is derived from an EMBL/GenBank/DDBJ whole genome shotgun (WGS) entry which is preliminary data.</text>
</comment>
<evidence type="ECO:0000313" key="9">
    <source>
        <dbReference type="EMBL" id="GKT15930.1"/>
    </source>
</evidence>
<dbReference type="EMBL" id="BQXS01011714">
    <property type="protein sequence ID" value="GKT15930.1"/>
    <property type="molecule type" value="Genomic_DNA"/>
</dbReference>
<evidence type="ECO:0000256" key="6">
    <source>
        <dbReference type="ARBA" id="ARBA00044798"/>
    </source>
</evidence>
<evidence type="ECO:0000259" key="8">
    <source>
        <dbReference type="Pfam" id="PF13870"/>
    </source>
</evidence>
<protein>
    <recommendedName>
        <fullName evidence="6">Cilia- and flagella-associated protein 263</fullName>
    </recommendedName>
</protein>
<reference evidence="9" key="1">
    <citation type="submission" date="2022-03" db="EMBL/GenBank/DDBJ databases">
        <title>Draft genome sequence of Aduncisulcus paluster, a free-living microaerophilic Fornicata.</title>
        <authorList>
            <person name="Yuyama I."/>
            <person name="Kume K."/>
            <person name="Tamura T."/>
            <person name="Inagaki Y."/>
            <person name="Hashimoto T."/>
        </authorList>
    </citation>
    <scope>NUCLEOTIDE SEQUENCE</scope>
    <source>
        <strain evidence="9">NY0171</strain>
    </source>
</reference>
<comment type="similarity">
    <text evidence="5">Belongs to the CFAP263 family.</text>
</comment>
<evidence type="ECO:0000313" key="10">
    <source>
        <dbReference type="Proteomes" id="UP001057375"/>
    </source>
</evidence>